<dbReference type="InterPro" id="IPR050555">
    <property type="entry name" value="Bact_Solute-Bind_Prot2"/>
</dbReference>
<dbReference type="PANTHER" id="PTHR30036:SF7">
    <property type="entry name" value="ABC TRANSPORTER PERIPLASMIC-BINDING PROTEIN YPHF"/>
    <property type="match status" value="1"/>
</dbReference>
<dbReference type="InterPro" id="IPR028082">
    <property type="entry name" value="Peripla_BP_I"/>
</dbReference>
<accession>A0A640VJ57</accession>
<dbReference type="Proteomes" id="UP000436522">
    <property type="component" value="Unassembled WGS sequence"/>
</dbReference>
<feature type="signal peptide" evidence="3">
    <location>
        <begin position="1"/>
        <end position="21"/>
    </location>
</feature>
<feature type="domain" description="Periplasmic binding protein" evidence="4">
    <location>
        <begin position="33"/>
        <end position="287"/>
    </location>
</feature>
<keyword evidence="3" id="KW-0732">Signal</keyword>
<dbReference type="GO" id="GO:0030288">
    <property type="term" value="C:outer membrane-bounded periplasmic space"/>
    <property type="evidence" value="ECO:0007669"/>
    <property type="project" value="TreeGrafter"/>
</dbReference>
<reference evidence="5 6" key="1">
    <citation type="submission" date="2019-12" db="EMBL/GenBank/DDBJ databases">
        <title>Roseobacter cerasinus sp. nov., isolated from seawater around aquaculture.</title>
        <authorList>
            <person name="Muramatsu S."/>
            <person name="Takabe Y."/>
            <person name="Mori K."/>
            <person name="Takaichi S."/>
            <person name="Hanada S."/>
        </authorList>
    </citation>
    <scope>NUCLEOTIDE SEQUENCE [LARGE SCALE GENOMIC DNA]</scope>
    <source>
        <strain evidence="5 6">AI77</strain>
    </source>
</reference>
<feature type="chain" id="PRO_5024793538" evidence="3">
    <location>
        <begin position="22"/>
        <end position="323"/>
    </location>
</feature>
<evidence type="ECO:0000256" key="3">
    <source>
        <dbReference type="SAM" id="SignalP"/>
    </source>
</evidence>
<protein>
    <submittedName>
        <fullName evidence="5">ABC transporter substrate-binding protein</fullName>
    </submittedName>
</protein>
<comment type="similarity">
    <text evidence="2">Belongs to the bacterial solute-binding protein 2 family.</text>
</comment>
<dbReference type="GO" id="GO:0030246">
    <property type="term" value="F:carbohydrate binding"/>
    <property type="evidence" value="ECO:0007669"/>
    <property type="project" value="TreeGrafter"/>
</dbReference>
<keyword evidence="6" id="KW-1185">Reference proteome</keyword>
<proteinExistence type="inferred from homology"/>
<comment type="subcellular location">
    <subcellularLocation>
        <location evidence="1">Periplasm</location>
    </subcellularLocation>
</comment>
<dbReference type="EMBL" id="BLIV01000001">
    <property type="protein sequence ID" value="GFE48373.1"/>
    <property type="molecule type" value="Genomic_DNA"/>
</dbReference>
<evidence type="ECO:0000256" key="2">
    <source>
        <dbReference type="ARBA" id="ARBA00007639"/>
    </source>
</evidence>
<sequence>MKRLLTSAAMATVLLGSAAHAENMNIVFTHHSSASNTFWQAVKKGFDDACGKIQANCQMIFTQTEGSIEQQAANMEAALARGPDALLTSIVDDRALDDIVQRAVDANVITIAVNVDDSEGAAGNARAAFVGQGFRPAGYSLGEAMSKHFPEEGPIKVLVGISAPGQNWSEARGGGVLDFMEDFKAANSDRDISFERIDSGTDLAVTADRVGAYLNANPDTTAYFDTGFWHAAVARVLKDRGVGPGEVLLGGFDLVPEAVQQMQAGYIQVQVDQQPYMQGFIPVMQAYLAHTVDLAPADVDTGQGIVTPAEADAIMELSAQGLR</sequence>
<dbReference type="CDD" id="cd19965">
    <property type="entry name" value="PBP1_ABC_sugar_binding-like"/>
    <property type="match status" value="1"/>
</dbReference>
<comment type="caution">
    <text evidence="5">The sequence shown here is derived from an EMBL/GenBank/DDBJ whole genome shotgun (WGS) entry which is preliminary data.</text>
</comment>
<evidence type="ECO:0000256" key="1">
    <source>
        <dbReference type="ARBA" id="ARBA00004418"/>
    </source>
</evidence>
<dbReference type="RefSeq" id="WP_159974288.1">
    <property type="nucleotide sequence ID" value="NZ_BLIV01000001.1"/>
</dbReference>
<dbReference type="OrthoDB" id="257716at2"/>
<dbReference type="PANTHER" id="PTHR30036">
    <property type="entry name" value="D-XYLOSE-BINDING PERIPLASMIC PROTEIN"/>
    <property type="match status" value="1"/>
</dbReference>
<dbReference type="InterPro" id="IPR025997">
    <property type="entry name" value="SBP_2_dom"/>
</dbReference>
<dbReference type="AlphaFoldDB" id="A0A640VJ57"/>
<evidence type="ECO:0000313" key="6">
    <source>
        <dbReference type="Proteomes" id="UP000436522"/>
    </source>
</evidence>
<dbReference type="SUPFAM" id="SSF53822">
    <property type="entry name" value="Periplasmic binding protein-like I"/>
    <property type="match status" value="1"/>
</dbReference>
<organism evidence="5 6">
    <name type="scientific">Roseobacter cerasinus</name>
    <dbReference type="NCBI Taxonomy" id="2602289"/>
    <lineage>
        <taxon>Bacteria</taxon>
        <taxon>Pseudomonadati</taxon>
        <taxon>Pseudomonadota</taxon>
        <taxon>Alphaproteobacteria</taxon>
        <taxon>Rhodobacterales</taxon>
        <taxon>Roseobacteraceae</taxon>
        <taxon>Roseobacter</taxon>
    </lineage>
</organism>
<evidence type="ECO:0000313" key="5">
    <source>
        <dbReference type="EMBL" id="GFE48373.1"/>
    </source>
</evidence>
<name>A0A640VJ57_9RHOB</name>
<dbReference type="Gene3D" id="3.40.50.2300">
    <property type="match status" value="2"/>
</dbReference>
<dbReference type="Pfam" id="PF13407">
    <property type="entry name" value="Peripla_BP_4"/>
    <property type="match status" value="1"/>
</dbReference>
<gene>
    <name evidence="5" type="ORF">So717_01260</name>
</gene>
<evidence type="ECO:0000259" key="4">
    <source>
        <dbReference type="Pfam" id="PF13407"/>
    </source>
</evidence>